<dbReference type="EMBL" id="CP025198">
    <property type="protein sequence ID" value="AXE40199.1"/>
    <property type="molecule type" value="Genomic_DNA"/>
</dbReference>
<dbReference type="PANTHER" id="PTHR36849:SF1">
    <property type="entry name" value="CYTOPLASMIC PROTEIN"/>
    <property type="match status" value="1"/>
</dbReference>
<proteinExistence type="predicted"/>
<dbReference type="AlphaFoldDB" id="A0A344UY51"/>
<name>A0A344UY51_9ACTN</name>
<dbReference type="Proteomes" id="UP000251995">
    <property type="component" value="Chromosome"/>
</dbReference>
<organism evidence="1 2">
    <name type="scientific">Acidipropionibacterium virtanenii</name>
    <dbReference type="NCBI Taxonomy" id="2057246"/>
    <lineage>
        <taxon>Bacteria</taxon>
        <taxon>Bacillati</taxon>
        <taxon>Actinomycetota</taxon>
        <taxon>Actinomycetes</taxon>
        <taxon>Propionibacteriales</taxon>
        <taxon>Propionibacteriaceae</taxon>
        <taxon>Acidipropionibacterium</taxon>
    </lineage>
</organism>
<keyword evidence="2" id="KW-1185">Reference proteome</keyword>
<dbReference type="OrthoDB" id="9790745at2"/>
<dbReference type="KEGG" id="acij:JS278_03065"/>
<gene>
    <name evidence="1" type="ORF">JS278_03065</name>
</gene>
<sequence>MTTFQIANIRDEIRDGAQDDGYRVLVDRLWPRGVSKEKAALDEHRKEIAPSNELRKWFGHDPDRFEEFAARYREELDASGAAETFAHDMAGHDLVTLLYGAKDREHNQAVVLKQVLDELGGA</sequence>
<dbReference type="PANTHER" id="PTHR36849">
    <property type="entry name" value="CYTOPLASMIC PROTEIN-RELATED"/>
    <property type="match status" value="1"/>
</dbReference>
<protein>
    <submittedName>
        <fullName evidence="1">Uncharacterized protein</fullName>
    </submittedName>
</protein>
<dbReference type="Pfam" id="PF22752">
    <property type="entry name" value="DUF488-N3i"/>
    <property type="match status" value="1"/>
</dbReference>
<reference evidence="1 2" key="1">
    <citation type="submission" date="2017-12" db="EMBL/GenBank/DDBJ databases">
        <title>The whole genome sequence of the Acidipropionibacterium virtanenii sp. nov. type strain JS278.</title>
        <authorList>
            <person name="Laine P."/>
            <person name="Deptula P."/>
            <person name="Varmanen P."/>
            <person name="Auvinen P."/>
        </authorList>
    </citation>
    <scope>NUCLEOTIDE SEQUENCE [LARGE SCALE GENOMIC DNA]</scope>
    <source>
        <strain evidence="1 2">JS278</strain>
    </source>
</reference>
<accession>A0A344UY51</accession>
<dbReference type="InterPro" id="IPR052552">
    <property type="entry name" value="YeaO-like"/>
</dbReference>
<dbReference type="RefSeq" id="WP_114045943.1">
    <property type="nucleotide sequence ID" value="NZ_CP025198.1"/>
</dbReference>
<evidence type="ECO:0000313" key="2">
    <source>
        <dbReference type="Proteomes" id="UP000251995"/>
    </source>
</evidence>
<evidence type="ECO:0000313" key="1">
    <source>
        <dbReference type="EMBL" id="AXE40199.1"/>
    </source>
</evidence>